<dbReference type="InterPro" id="IPR046550">
    <property type="entry name" value="DUF6704"/>
</dbReference>
<evidence type="ECO:0000256" key="2">
    <source>
        <dbReference type="SAM" id="Phobius"/>
    </source>
</evidence>
<evidence type="ECO:0000313" key="4">
    <source>
        <dbReference type="Proteomes" id="UP000321181"/>
    </source>
</evidence>
<gene>
    <name evidence="3" type="ORF">CAE01nite_31340</name>
</gene>
<evidence type="ECO:0000313" key="3">
    <source>
        <dbReference type="EMBL" id="GEO35409.1"/>
    </source>
</evidence>
<dbReference type="RefSeq" id="WP_146906432.1">
    <property type="nucleotide sequence ID" value="NZ_BAAARM010000005.1"/>
</dbReference>
<feature type="region of interest" description="Disordered" evidence="1">
    <location>
        <begin position="1"/>
        <end position="25"/>
    </location>
</feature>
<keyword evidence="2" id="KW-1133">Transmembrane helix</keyword>
<dbReference type="NCBIfam" id="NF041681">
    <property type="entry name" value="HGxxPAAW"/>
    <property type="match status" value="1"/>
</dbReference>
<name>A0A512DFZ8_9CELL</name>
<feature type="compositionally biased region" description="Polar residues" evidence="1">
    <location>
        <begin position="1"/>
        <end position="10"/>
    </location>
</feature>
<comment type="caution">
    <text evidence="3">The sequence shown here is derived from an EMBL/GenBank/DDBJ whole genome shotgun (WGS) entry which is preliminary data.</text>
</comment>
<dbReference type="OrthoDB" id="5149710at2"/>
<organism evidence="3 4">
    <name type="scientific">Cellulomonas aerilata</name>
    <dbReference type="NCBI Taxonomy" id="515326"/>
    <lineage>
        <taxon>Bacteria</taxon>
        <taxon>Bacillati</taxon>
        <taxon>Actinomycetota</taxon>
        <taxon>Actinomycetes</taxon>
        <taxon>Micrococcales</taxon>
        <taxon>Cellulomonadaceae</taxon>
        <taxon>Cellulomonas</taxon>
    </lineage>
</organism>
<feature type="transmembrane region" description="Helical" evidence="2">
    <location>
        <begin position="27"/>
        <end position="47"/>
    </location>
</feature>
<proteinExistence type="predicted"/>
<feature type="transmembrane region" description="Helical" evidence="2">
    <location>
        <begin position="53"/>
        <end position="72"/>
    </location>
</feature>
<dbReference type="EMBL" id="BJYY01000019">
    <property type="protein sequence ID" value="GEO35409.1"/>
    <property type="molecule type" value="Genomic_DNA"/>
</dbReference>
<feature type="region of interest" description="Disordered" evidence="1">
    <location>
        <begin position="77"/>
        <end position="98"/>
    </location>
</feature>
<accession>A0A512DFZ8</accession>
<dbReference type="Pfam" id="PF20447">
    <property type="entry name" value="DUF6704"/>
    <property type="match status" value="1"/>
</dbReference>
<evidence type="ECO:0000256" key="1">
    <source>
        <dbReference type="SAM" id="MobiDB-lite"/>
    </source>
</evidence>
<keyword evidence="2" id="KW-0812">Transmembrane</keyword>
<dbReference type="Proteomes" id="UP000321181">
    <property type="component" value="Unassembled WGS sequence"/>
</dbReference>
<protein>
    <submittedName>
        <fullName evidence="3">Uncharacterized protein</fullName>
    </submittedName>
</protein>
<dbReference type="AlphaFoldDB" id="A0A512DFZ8"/>
<reference evidence="3 4" key="1">
    <citation type="submission" date="2019-07" db="EMBL/GenBank/DDBJ databases">
        <title>Whole genome shotgun sequence of Cellulomonas aerilata NBRC 106308.</title>
        <authorList>
            <person name="Hosoyama A."/>
            <person name="Uohara A."/>
            <person name="Ohji S."/>
            <person name="Ichikawa N."/>
        </authorList>
    </citation>
    <scope>NUCLEOTIDE SEQUENCE [LARGE SCALE GENOMIC DNA]</scope>
    <source>
        <strain evidence="3 4">NBRC 106308</strain>
    </source>
</reference>
<sequence length="98" mass="10187">MADYATTRSETAYLPPKAPPTNHGHTTAAWTTTVLVIIGFLVAAAGMVTTIDWLFWTGVGVTVGGVLLGKILQVMGHGQGGDKTLAKQQRAAAAGRSH</sequence>
<keyword evidence="2" id="KW-0472">Membrane</keyword>
<keyword evidence="4" id="KW-1185">Reference proteome</keyword>